<dbReference type="OrthoDB" id="9765462at2"/>
<dbReference type="Gene3D" id="3.20.20.140">
    <property type="entry name" value="Metal-dependent hydrolases"/>
    <property type="match status" value="1"/>
</dbReference>
<accession>A0A2T5J3C6</accession>
<dbReference type="GO" id="GO:0004038">
    <property type="term" value="F:allantoinase activity"/>
    <property type="evidence" value="ECO:0007669"/>
    <property type="project" value="TreeGrafter"/>
</dbReference>
<dbReference type="EMBL" id="QAON01000001">
    <property type="protein sequence ID" value="PTQ91092.1"/>
    <property type="molecule type" value="Genomic_DNA"/>
</dbReference>
<dbReference type="Proteomes" id="UP000244223">
    <property type="component" value="Unassembled WGS sequence"/>
</dbReference>
<dbReference type="SUPFAM" id="SSF51338">
    <property type="entry name" value="Composite domain of metallo-dependent hydrolases"/>
    <property type="match status" value="1"/>
</dbReference>
<gene>
    <name evidence="3" type="ORF">C8N29_101164</name>
</gene>
<feature type="domain" description="Dihydroorotase catalytic" evidence="2">
    <location>
        <begin position="56"/>
        <end position="241"/>
    </location>
</feature>
<dbReference type="GO" id="GO:0005737">
    <property type="term" value="C:cytoplasm"/>
    <property type="evidence" value="ECO:0007669"/>
    <property type="project" value="TreeGrafter"/>
</dbReference>
<evidence type="ECO:0000313" key="3">
    <source>
        <dbReference type="EMBL" id="PTQ91092.1"/>
    </source>
</evidence>
<name>A0A2T5J3C6_9GAMM</name>
<dbReference type="GO" id="GO:0004151">
    <property type="term" value="F:dihydroorotase activity"/>
    <property type="evidence" value="ECO:0007669"/>
    <property type="project" value="InterPro"/>
</dbReference>
<dbReference type="GO" id="GO:0006221">
    <property type="term" value="P:pyrimidine nucleotide biosynthetic process"/>
    <property type="evidence" value="ECO:0007669"/>
    <property type="project" value="UniProtKB-KW"/>
</dbReference>
<dbReference type="Gene3D" id="2.30.40.10">
    <property type="entry name" value="Urease, subunit C, domain 1"/>
    <property type="match status" value="1"/>
</dbReference>
<dbReference type="AlphaFoldDB" id="A0A2T5J3C6"/>
<dbReference type="PANTHER" id="PTHR43668:SF2">
    <property type="entry name" value="ALLANTOINASE"/>
    <property type="match status" value="1"/>
</dbReference>
<dbReference type="PANTHER" id="PTHR43668">
    <property type="entry name" value="ALLANTOINASE"/>
    <property type="match status" value="1"/>
</dbReference>
<dbReference type="RefSeq" id="WP_107864119.1">
    <property type="nucleotide sequence ID" value="NZ_QAON01000001.1"/>
</dbReference>
<dbReference type="InterPro" id="IPR024403">
    <property type="entry name" value="DHOase_cat"/>
</dbReference>
<evidence type="ECO:0000259" key="2">
    <source>
        <dbReference type="Pfam" id="PF12890"/>
    </source>
</evidence>
<dbReference type="GO" id="GO:0046872">
    <property type="term" value="F:metal ion binding"/>
    <property type="evidence" value="ECO:0007669"/>
    <property type="project" value="InterPro"/>
</dbReference>
<evidence type="ECO:0000313" key="4">
    <source>
        <dbReference type="Proteomes" id="UP000244223"/>
    </source>
</evidence>
<dbReference type="GO" id="GO:0006145">
    <property type="term" value="P:purine nucleobase catabolic process"/>
    <property type="evidence" value="ECO:0007669"/>
    <property type="project" value="TreeGrafter"/>
</dbReference>
<dbReference type="InterPro" id="IPR004722">
    <property type="entry name" value="DHOase"/>
</dbReference>
<dbReference type="InterPro" id="IPR011059">
    <property type="entry name" value="Metal-dep_hydrolase_composite"/>
</dbReference>
<keyword evidence="1" id="KW-0665">Pyrimidine biosynthesis</keyword>
<dbReference type="InterPro" id="IPR050138">
    <property type="entry name" value="DHOase/Allantoinase_Hydrolase"/>
</dbReference>
<evidence type="ECO:0000256" key="1">
    <source>
        <dbReference type="ARBA" id="ARBA00022975"/>
    </source>
</evidence>
<proteinExistence type="predicted"/>
<dbReference type="SUPFAM" id="SSF51556">
    <property type="entry name" value="Metallo-dependent hydrolases"/>
    <property type="match status" value="1"/>
</dbReference>
<comment type="caution">
    <text evidence="3">The sequence shown here is derived from an EMBL/GenBank/DDBJ whole genome shotgun (WGS) entry which is preliminary data.</text>
</comment>
<sequence>MQVQQQRTLLVGGRVIDIAANIDRVADVLVDNGRMVAMGAEARAAQVTHVQEIHGHYVLPAFIDLCASLREGEKQHGSMLSENKAALHGGFAHVVLPPNPKLMIDNAAIVAQLHEKTAQAGLVKVYPIGALTKGLEGKQPANMHALMQAGCIAVTNARQGMANDETLLRCLEYAASLNITVFFYPEEPSLATGCVHDGFTASRLGLPAIPSIAETIALAKQLLLVEETGVKAHFSQLSCKGSVELIRIAKAKGLSITADVAMHQLHLTDAAIDGFNSLAHVRPPLRSEEDRLALCAALQSGVIDAICSHHQPLNAAAKLAPFPATEAGISALETVLPLGLKLVRDGLLTEDKLWRALTVNPARILGLEAGALTTGAGVIVVDPAATWHVAPETLVSLGQNTPFLGMTVQGRVQSVFL</sequence>
<organism evidence="3 4">
    <name type="scientific">Agitococcus lubricus</name>
    <dbReference type="NCBI Taxonomy" id="1077255"/>
    <lineage>
        <taxon>Bacteria</taxon>
        <taxon>Pseudomonadati</taxon>
        <taxon>Pseudomonadota</taxon>
        <taxon>Gammaproteobacteria</taxon>
        <taxon>Moraxellales</taxon>
        <taxon>Moraxellaceae</taxon>
        <taxon>Agitococcus</taxon>
    </lineage>
</organism>
<protein>
    <submittedName>
        <fullName evidence="3">Dihydroorotase</fullName>
    </submittedName>
</protein>
<dbReference type="NCBIfam" id="TIGR00857">
    <property type="entry name" value="pyrC_multi"/>
    <property type="match status" value="1"/>
</dbReference>
<dbReference type="Pfam" id="PF12890">
    <property type="entry name" value="DHOase"/>
    <property type="match status" value="1"/>
</dbReference>
<keyword evidence="4" id="KW-1185">Reference proteome</keyword>
<reference evidence="3 4" key="1">
    <citation type="submission" date="2018-04" db="EMBL/GenBank/DDBJ databases">
        <title>Genomic Encyclopedia of Archaeal and Bacterial Type Strains, Phase II (KMG-II): from individual species to whole genera.</title>
        <authorList>
            <person name="Goeker M."/>
        </authorList>
    </citation>
    <scope>NUCLEOTIDE SEQUENCE [LARGE SCALE GENOMIC DNA]</scope>
    <source>
        <strain evidence="3 4">DSM 5822</strain>
    </source>
</reference>
<dbReference type="CDD" id="cd01317">
    <property type="entry name" value="DHOase_IIa"/>
    <property type="match status" value="1"/>
</dbReference>
<dbReference type="InterPro" id="IPR032466">
    <property type="entry name" value="Metal_Hydrolase"/>
</dbReference>